<name>A0ABQ3NT52_STRVG</name>
<feature type="compositionally biased region" description="Basic and acidic residues" evidence="1">
    <location>
        <begin position="44"/>
        <end position="64"/>
    </location>
</feature>
<sequence length="71" mass="7668">MRCGRSTRPAPAPSVRKSFLIRGATTPEASRIPTTDASTSPERSAGHIRGDPNRVGRVPAGDKGHRIKRTY</sequence>
<comment type="caution">
    <text evidence="2">The sequence shown here is derived from an EMBL/GenBank/DDBJ whole genome shotgun (WGS) entry which is preliminary data.</text>
</comment>
<protein>
    <submittedName>
        <fullName evidence="2">Uncharacterized protein</fullName>
    </submittedName>
</protein>
<evidence type="ECO:0000313" key="3">
    <source>
        <dbReference type="Proteomes" id="UP000660554"/>
    </source>
</evidence>
<proteinExistence type="predicted"/>
<organism evidence="2 3">
    <name type="scientific">Streptomyces virginiae</name>
    <name type="common">Streptomyces cinnamonensis</name>
    <dbReference type="NCBI Taxonomy" id="1961"/>
    <lineage>
        <taxon>Bacteria</taxon>
        <taxon>Bacillati</taxon>
        <taxon>Actinomycetota</taxon>
        <taxon>Actinomycetes</taxon>
        <taxon>Kitasatosporales</taxon>
        <taxon>Streptomycetaceae</taxon>
        <taxon>Streptomyces</taxon>
    </lineage>
</organism>
<evidence type="ECO:0000313" key="2">
    <source>
        <dbReference type="EMBL" id="GHI15919.1"/>
    </source>
</evidence>
<evidence type="ECO:0000256" key="1">
    <source>
        <dbReference type="SAM" id="MobiDB-lite"/>
    </source>
</evidence>
<feature type="region of interest" description="Disordered" evidence="1">
    <location>
        <begin position="1"/>
        <end position="71"/>
    </location>
</feature>
<reference evidence="3" key="1">
    <citation type="submission" date="2020-09" db="EMBL/GenBank/DDBJ databases">
        <title>Whole genome shotgun sequence of Streptomyces cinnamonensis NBRC 15873.</title>
        <authorList>
            <person name="Komaki H."/>
            <person name="Tamura T."/>
        </authorList>
    </citation>
    <scope>NUCLEOTIDE SEQUENCE [LARGE SCALE GENOMIC DNA]</scope>
    <source>
        <strain evidence="3">NBRC 15873</strain>
    </source>
</reference>
<dbReference type="EMBL" id="BNDV01000012">
    <property type="protein sequence ID" value="GHI15919.1"/>
    <property type="molecule type" value="Genomic_DNA"/>
</dbReference>
<feature type="compositionally biased region" description="Polar residues" evidence="1">
    <location>
        <begin position="32"/>
        <end position="42"/>
    </location>
</feature>
<accession>A0ABQ3NT52</accession>
<dbReference type="Proteomes" id="UP000660554">
    <property type="component" value="Unassembled WGS sequence"/>
</dbReference>
<keyword evidence="3" id="KW-1185">Reference proteome</keyword>
<gene>
    <name evidence="2" type="ORF">Scinn_53820</name>
</gene>